<dbReference type="PANTHER" id="PTHR40275:SF1">
    <property type="entry name" value="SSL7038 PROTEIN"/>
    <property type="match status" value="1"/>
</dbReference>
<evidence type="ECO:0000313" key="2">
    <source>
        <dbReference type="EMBL" id="NZA27223.1"/>
    </source>
</evidence>
<dbReference type="EMBL" id="JACCKA010000073">
    <property type="protein sequence ID" value="NZA27223.1"/>
    <property type="molecule type" value="Genomic_DNA"/>
</dbReference>
<feature type="compositionally biased region" description="Basic residues" evidence="1">
    <location>
        <begin position="97"/>
        <end position="116"/>
    </location>
</feature>
<dbReference type="SUPFAM" id="SSF47413">
    <property type="entry name" value="lambda repressor-like DNA-binding domains"/>
    <property type="match status" value="1"/>
</dbReference>
<dbReference type="RefSeq" id="WP_180679000.1">
    <property type="nucleotide sequence ID" value="NZ_JACCKA010000073.1"/>
</dbReference>
<dbReference type="InterPro" id="IPR014057">
    <property type="entry name" value="HI1420"/>
</dbReference>
<accession>A0A853JD57</accession>
<sequence length="125" mass="13328">MKKLTLTPFDAAEVLDTDDAIAAFLEDAMDSGNSAVFQEALGTAARARGMAEVAKAAGLGRESLYKALRPDAHPRFDTVQRVTSALGVRIAFTASGAKHKNRPPARERKPARRRTGKPQPTSAPA</sequence>
<protein>
    <submittedName>
        <fullName evidence="2">Putative addiction module antidote protein</fullName>
    </submittedName>
</protein>
<dbReference type="PANTHER" id="PTHR40275">
    <property type="entry name" value="SSL7038 PROTEIN"/>
    <property type="match status" value="1"/>
</dbReference>
<keyword evidence="3" id="KW-1185">Reference proteome</keyword>
<dbReference type="NCBIfam" id="TIGR02684">
    <property type="entry name" value="dnstrm_HI1420"/>
    <property type="match status" value="1"/>
</dbReference>
<proteinExistence type="predicted"/>
<dbReference type="AlphaFoldDB" id="A0A853JD57"/>
<dbReference type="Pfam" id="PF21716">
    <property type="entry name" value="dnstrm_HI1420"/>
    <property type="match status" value="1"/>
</dbReference>
<name>A0A853JD57_9GAMM</name>
<evidence type="ECO:0000256" key="1">
    <source>
        <dbReference type="SAM" id="MobiDB-lite"/>
    </source>
</evidence>
<reference evidence="2 3" key="1">
    <citation type="submission" date="2020-07" db="EMBL/GenBank/DDBJ databases">
        <title>Luteimonas sp. SJ-92.</title>
        <authorList>
            <person name="Huang X.-X."/>
            <person name="Xu L."/>
            <person name="Sun J.-Q."/>
        </authorList>
    </citation>
    <scope>NUCLEOTIDE SEQUENCE [LARGE SCALE GENOMIC DNA]</scope>
    <source>
        <strain evidence="2 3">SJ-92</strain>
    </source>
</reference>
<evidence type="ECO:0000313" key="3">
    <source>
        <dbReference type="Proteomes" id="UP000578091"/>
    </source>
</evidence>
<feature type="region of interest" description="Disordered" evidence="1">
    <location>
        <begin position="93"/>
        <end position="125"/>
    </location>
</feature>
<comment type="caution">
    <text evidence="2">The sequence shown here is derived from an EMBL/GenBank/DDBJ whole genome shotgun (WGS) entry which is preliminary data.</text>
</comment>
<dbReference type="Gene3D" id="1.10.260.40">
    <property type="entry name" value="lambda repressor-like DNA-binding domains"/>
    <property type="match status" value="1"/>
</dbReference>
<organism evidence="2 3">
    <name type="scientific">Luteimonas salinisoli</name>
    <dbReference type="NCBI Taxonomy" id="2752307"/>
    <lineage>
        <taxon>Bacteria</taxon>
        <taxon>Pseudomonadati</taxon>
        <taxon>Pseudomonadota</taxon>
        <taxon>Gammaproteobacteria</taxon>
        <taxon>Lysobacterales</taxon>
        <taxon>Lysobacteraceae</taxon>
        <taxon>Luteimonas</taxon>
    </lineage>
</organism>
<dbReference type="Proteomes" id="UP000578091">
    <property type="component" value="Unassembled WGS sequence"/>
</dbReference>
<dbReference type="InterPro" id="IPR010982">
    <property type="entry name" value="Lambda_DNA-bd_dom_sf"/>
</dbReference>
<gene>
    <name evidence="2" type="ORF">H0E84_12605</name>
</gene>
<dbReference type="GO" id="GO:0003677">
    <property type="term" value="F:DNA binding"/>
    <property type="evidence" value="ECO:0007669"/>
    <property type="project" value="InterPro"/>
</dbReference>